<feature type="compositionally biased region" description="Low complexity" evidence="8">
    <location>
        <begin position="315"/>
        <end position="331"/>
    </location>
</feature>
<proteinExistence type="predicted"/>
<organism evidence="10 11">
    <name type="scientific">Mycena albidolilacea</name>
    <dbReference type="NCBI Taxonomy" id="1033008"/>
    <lineage>
        <taxon>Eukaryota</taxon>
        <taxon>Fungi</taxon>
        <taxon>Dikarya</taxon>
        <taxon>Basidiomycota</taxon>
        <taxon>Agaricomycotina</taxon>
        <taxon>Agaricomycetes</taxon>
        <taxon>Agaricomycetidae</taxon>
        <taxon>Agaricales</taxon>
        <taxon>Marasmiineae</taxon>
        <taxon>Mycenaceae</taxon>
        <taxon>Mycena</taxon>
    </lineage>
</organism>
<dbReference type="PANTHER" id="PTHR46223:SF3">
    <property type="entry name" value="HISTONE-LYSINE N-METHYLTRANSFERASE SET-23"/>
    <property type="match status" value="1"/>
</dbReference>
<dbReference type="Pfam" id="PF00856">
    <property type="entry name" value="SET"/>
    <property type="match status" value="1"/>
</dbReference>
<evidence type="ECO:0000256" key="3">
    <source>
        <dbReference type="ARBA" id="ARBA00022603"/>
    </source>
</evidence>
<dbReference type="PROSITE" id="PS50280">
    <property type="entry name" value="SET"/>
    <property type="match status" value="1"/>
</dbReference>
<comment type="caution">
    <text evidence="10">The sequence shown here is derived from an EMBL/GenBank/DDBJ whole genome shotgun (WGS) entry which is preliminary data.</text>
</comment>
<dbReference type="GO" id="GO:0032259">
    <property type="term" value="P:methylation"/>
    <property type="evidence" value="ECO:0007669"/>
    <property type="project" value="UniProtKB-KW"/>
</dbReference>
<feature type="compositionally biased region" description="Pro residues" evidence="8">
    <location>
        <begin position="220"/>
        <end position="255"/>
    </location>
</feature>
<evidence type="ECO:0000259" key="9">
    <source>
        <dbReference type="PROSITE" id="PS50280"/>
    </source>
</evidence>
<evidence type="ECO:0000256" key="4">
    <source>
        <dbReference type="ARBA" id="ARBA00022679"/>
    </source>
</evidence>
<evidence type="ECO:0000256" key="6">
    <source>
        <dbReference type="ARBA" id="ARBA00022723"/>
    </source>
</evidence>
<evidence type="ECO:0000256" key="8">
    <source>
        <dbReference type="SAM" id="MobiDB-lite"/>
    </source>
</evidence>
<dbReference type="InterPro" id="IPR001214">
    <property type="entry name" value="SET_dom"/>
</dbReference>
<reference evidence="10" key="1">
    <citation type="submission" date="2023-03" db="EMBL/GenBank/DDBJ databases">
        <title>Massive genome expansion in bonnet fungi (Mycena s.s.) driven by repeated elements and novel gene families across ecological guilds.</title>
        <authorList>
            <consortium name="Lawrence Berkeley National Laboratory"/>
            <person name="Harder C.B."/>
            <person name="Miyauchi S."/>
            <person name="Viragh M."/>
            <person name="Kuo A."/>
            <person name="Thoen E."/>
            <person name="Andreopoulos B."/>
            <person name="Lu D."/>
            <person name="Skrede I."/>
            <person name="Drula E."/>
            <person name="Henrissat B."/>
            <person name="Morin E."/>
            <person name="Kohler A."/>
            <person name="Barry K."/>
            <person name="LaButti K."/>
            <person name="Morin E."/>
            <person name="Salamov A."/>
            <person name="Lipzen A."/>
            <person name="Mereny Z."/>
            <person name="Hegedus B."/>
            <person name="Baldrian P."/>
            <person name="Stursova M."/>
            <person name="Weitz H."/>
            <person name="Taylor A."/>
            <person name="Grigoriev I.V."/>
            <person name="Nagy L.G."/>
            <person name="Martin F."/>
            <person name="Kauserud H."/>
        </authorList>
    </citation>
    <scope>NUCLEOTIDE SEQUENCE</scope>
    <source>
        <strain evidence="10">CBHHK002</strain>
    </source>
</reference>
<dbReference type="AlphaFoldDB" id="A0AAD6Z6A1"/>
<dbReference type="SMART" id="SM00317">
    <property type="entry name" value="SET"/>
    <property type="match status" value="1"/>
</dbReference>
<evidence type="ECO:0000313" key="11">
    <source>
        <dbReference type="Proteomes" id="UP001218218"/>
    </source>
</evidence>
<dbReference type="GO" id="GO:0042054">
    <property type="term" value="F:histone methyltransferase activity"/>
    <property type="evidence" value="ECO:0007669"/>
    <property type="project" value="InterPro"/>
</dbReference>
<feature type="region of interest" description="Disordered" evidence="8">
    <location>
        <begin position="156"/>
        <end position="497"/>
    </location>
</feature>
<gene>
    <name evidence="10" type="ORF">DFH08DRAFT_944399</name>
</gene>
<dbReference type="GO" id="GO:0008270">
    <property type="term" value="F:zinc ion binding"/>
    <property type="evidence" value="ECO:0007669"/>
    <property type="project" value="InterPro"/>
</dbReference>
<dbReference type="Gene3D" id="2.170.270.10">
    <property type="entry name" value="SET domain"/>
    <property type="match status" value="1"/>
</dbReference>
<sequence>MPSAGKRKRPKRKERDDASELWRPSPTPSEDWGSDADVEFEYDILGEEVGFGGNMRYEVIWKGWERADGTSTTWQGPEGISLDNWTARASPQTPDIELWGTTDIVNTRTRERKQGYEEPPDEQALEDFQAESTDILVRRMQELMADKMEVFPQFFPLDAAGHPRPTPATTTTAPLPPPPPRRSHGHLNAQAGPSRVRVNAEAGSSRLPPPNTPPSKTRTPLPPPSPSPSSRVRPPPRPLAPVPIPSRRIPPPPGSPAISVSSVESIEFMGTSNPKLMPLPLPPPPAKRKATSPPNAAAAPPPKRRGLPVPRDPLPSAVGASTSASASKTPALRPSTSVAGFPSKPARKAEYFPPPHRHGPTRPPTRASASTSTPPPPRRPLKRRLPSSSDEGDDEGEGEDDVRVRKCACGTLLPPPDVHRRDVCDTCRPGKAAKRDDGRAGATSGFETRGGSVGWDSRASTARASSVASTSVTAVNGGRLPPRPTNSVRKGKAPESAKSLRLQIESKWTDAIAQSSDGEGSSDGAAGITFVNDVDEEEIPPSLHGGRFEYLEDRYRVEDELGLVQFPDNATPLADPGAFMFCDCKTCDVFEGCCQDTGPETISGYAYTDGLFNFTYARHNVVVECNPYCDCPPTCPNRVAQRPRRVPIQVFKTAGGRRGWGARALVDVRRGEVVGVYTGKLIARAEAESLTGARKQYCFDLDYNENEDDDEDVEHKYSVDSFAWGNWTRFINHSCAPNLRAQPVVYDTLPSQGIAFLAFIATERIPALTEFTFDYDPGAQQRPHGASKCWSGII</sequence>
<evidence type="ECO:0000256" key="2">
    <source>
        <dbReference type="ARBA" id="ARBA00022454"/>
    </source>
</evidence>
<dbReference type="GO" id="GO:0005694">
    <property type="term" value="C:chromosome"/>
    <property type="evidence" value="ECO:0007669"/>
    <property type="project" value="UniProtKB-SubCell"/>
</dbReference>
<name>A0AAD6Z6A1_9AGAR</name>
<dbReference type="Pfam" id="PF05033">
    <property type="entry name" value="Pre-SET"/>
    <property type="match status" value="1"/>
</dbReference>
<keyword evidence="4" id="KW-0808">Transferase</keyword>
<feature type="compositionally biased region" description="Basic residues" evidence="8">
    <location>
        <begin position="1"/>
        <end position="12"/>
    </location>
</feature>
<evidence type="ECO:0000256" key="1">
    <source>
        <dbReference type="ARBA" id="ARBA00004286"/>
    </source>
</evidence>
<dbReference type="SUPFAM" id="SSF82199">
    <property type="entry name" value="SET domain"/>
    <property type="match status" value="1"/>
</dbReference>
<feature type="compositionally biased region" description="Low complexity" evidence="8">
    <location>
        <begin position="457"/>
        <end position="475"/>
    </location>
</feature>
<keyword evidence="7" id="KW-0862">Zinc</keyword>
<keyword evidence="6" id="KW-0479">Metal-binding</keyword>
<dbReference type="GO" id="GO:0005634">
    <property type="term" value="C:nucleus"/>
    <property type="evidence" value="ECO:0007669"/>
    <property type="project" value="InterPro"/>
</dbReference>
<keyword evidence="11" id="KW-1185">Reference proteome</keyword>
<accession>A0AAD6Z6A1</accession>
<dbReference type="InterPro" id="IPR050973">
    <property type="entry name" value="H3K9_Histone-Lys_N-MTase"/>
</dbReference>
<protein>
    <recommendedName>
        <fullName evidence="9">SET domain-containing protein</fullName>
    </recommendedName>
</protein>
<evidence type="ECO:0000313" key="10">
    <source>
        <dbReference type="EMBL" id="KAJ7308525.1"/>
    </source>
</evidence>
<feature type="region of interest" description="Disordered" evidence="8">
    <location>
        <begin position="1"/>
        <end position="35"/>
    </location>
</feature>
<keyword evidence="3" id="KW-0489">Methyltransferase</keyword>
<dbReference type="InterPro" id="IPR046341">
    <property type="entry name" value="SET_dom_sf"/>
</dbReference>
<feature type="domain" description="SET" evidence="9">
    <location>
        <begin position="646"/>
        <end position="776"/>
    </location>
</feature>
<feature type="compositionally biased region" description="Acidic residues" evidence="8">
    <location>
        <begin position="390"/>
        <end position="400"/>
    </location>
</feature>
<dbReference type="PANTHER" id="PTHR46223">
    <property type="entry name" value="HISTONE-LYSINE N-METHYLTRANSFERASE SUV39H"/>
    <property type="match status" value="1"/>
</dbReference>
<keyword evidence="2" id="KW-0158">Chromosome</keyword>
<evidence type="ECO:0000256" key="5">
    <source>
        <dbReference type="ARBA" id="ARBA00022691"/>
    </source>
</evidence>
<dbReference type="EMBL" id="JARIHO010000085">
    <property type="protein sequence ID" value="KAJ7308525.1"/>
    <property type="molecule type" value="Genomic_DNA"/>
</dbReference>
<keyword evidence="5" id="KW-0949">S-adenosyl-L-methionine</keyword>
<dbReference type="Proteomes" id="UP001218218">
    <property type="component" value="Unassembled WGS sequence"/>
</dbReference>
<comment type="subcellular location">
    <subcellularLocation>
        <location evidence="1">Chromosome</location>
    </subcellularLocation>
</comment>
<evidence type="ECO:0000256" key="7">
    <source>
        <dbReference type="ARBA" id="ARBA00022833"/>
    </source>
</evidence>
<dbReference type="InterPro" id="IPR007728">
    <property type="entry name" value="Pre-SET_dom"/>
</dbReference>